<evidence type="ECO:0000256" key="1">
    <source>
        <dbReference type="PROSITE-ProRule" id="PRU00169"/>
    </source>
</evidence>
<dbReference type="Proteomes" id="UP000190888">
    <property type="component" value="Unassembled WGS sequence"/>
</dbReference>
<dbReference type="AlphaFoldDB" id="A0A1T4LBZ2"/>
<proteinExistence type="predicted"/>
<dbReference type="RefSeq" id="WP_078830359.1">
    <property type="nucleotide sequence ID" value="NZ_FUWH01000002.1"/>
</dbReference>
<keyword evidence="3" id="KW-0238">DNA-binding</keyword>
<evidence type="ECO:0000313" key="4">
    <source>
        <dbReference type="Proteomes" id="UP000190888"/>
    </source>
</evidence>
<accession>A0A1T4LBZ2</accession>
<name>A0A1T4LBZ2_9BACT</name>
<keyword evidence="4" id="KW-1185">Reference proteome</keyword>
<protein>
    <submittedName>
        <fullName evidence="3">DNA-binding response regulator, NarL/FixJ family, contains REC and HTH domains</fullName>
    </submittedName>
</protein>
<feature type="domain" description="Response regulatory" evidence="2">
    <location>
        <begin position="4"/>
        <end position="132"/>
    </location>
</feature>
<evidence type="ECO:0000313" key="3">
    <source>
        <dbReference type="EMBL" id="SJZ52024.1"/>
    </source>
</evidence>
<dbReference type="GO" id="GO:0003677">
    <property type="term" value="F:DNA binding"/>
    <property type="evidence" value="ECO:0007669"/>
    <property type="project" value="UniProtKB-KW"/>
</dbReference>
<sequence length="221" mass="25235">MIKKVLIAEDQESANISVQKTLEEFGIADPHYVHYCDDAFHKIKKAKEMGDSYDLLITDLSFEEDERVQKIPDGKALILAVREIQPELKILVFSATREATIIEKLYSKLDIDGYVQKARNDAKELKLAIDTIGKNKCYYPRHLLDLVKQMNSHDFTEYDITIITLLAEGIMQKDIPAHLLEKQISPSGLSSVEKRLSRIKETLGFSKNEQLIAFCKDMGFI</sequence>
<dbReference type="SUPFAM" id="SSF52172">
    <property type="entry name" value="CheY-like"/>
    <property type="match status" value="1"/>
</dbReference>
<dbReference type="GO" id="GO:0000160">
    <property type="term" value="P:phosphorelay signal transduction system"/>
    <property type="evidence" value="ECO:0007669"/>
    <property type="project" value="InterPro"/>
</dbReference>
<dbReference type="Pfam" id="PF00072">
    <property type="entry name" value="Response_reg"/>
    <property type="match status" value="1"/>
</dbReference>
<organism evidence="3 4">
    <name type="scientific">Sediminibacterium ginsengisoli</name>
    <dbReference type="NCBI Taxonomy" id="413434"/>
    <lineage>
        <taxon>Bacteria</taxon>
        <taxon>Pseudomonadati</taxon>
        <taxon>Bacteroidota</taxon>
        <taxon>Chitinophagia</taxon>
        <taxon>Chitinophagales</taxon>
        <taxon>Chitinophagaceae</taxon>
        <taxon>Sediminibacterium</taxon>
    </lineage>
</organism>
<dbReference type="InterPro" id="IPR011006">
    <property type="entry name" value="CheY-like_superfamily"/>
</dbReference>
<feature type="modified residue" description="4-aspartylphosphate" evidence="1">
    <location>
        <position position="59"/>
    </location>
</feature>
<evidence type="ECO:0000259" key="2">
    <source>
        <dbReference type="PROSITE" id="PS50110"/>
    </source>
</evidence>
<dbReference type="OrthoDB" id="659223at2"/>
<dbReference type="PROSITE" id="PS50110">
    <property type="entry name" value="RESPONSE_REGULATORY"/>
    <property type="match status" value="1"/>
</dbReference>
<dbReference type="STRING" id="413434.SAMN04488132_102413"/>
<dbReference type="EMBL" id="FUWH01000002">
    <property type="protein sequence ID" value="SJZ52024.1"/>
    <property type="molecule type" value="Genomic_DNA"/>
</dbReference>
<dbReference type="Gene3D" id="3.40.50.2300">
    <property type="match status" value="1"/>
</dbReference>
<dbReference type="InterPro" id="IPR001789">
    <property type="entry name" value="Sig_transdc_resp-reg_receiver"/>
</dbReference>
<dbReference type="SMART" id="SM00448">
    <property type="entry name" value="REC"/>
    <property type="match status" value="1"/>
</dbReference>
<gene>
    <name evidence="3" type="ORF">SAMN04488132_102413</name>
</gene>
<reference evidence="3 4" key="1">
    <citation type="submission" date="2017-02" db="EMBL/GenBank/DDBJ databases">
        <authorList>
            <person name="Peterson S.W."/>
        </authorList>
    </citation>
    <scope>NUCLEOTIDE SEQUENCE [LARGE SCALE GENOMIC DNA]</scope>
    <source>
        <strain evidence="3 4">DSM 22335</strain>
    </source>
</reference>
<keyword evidence="1" id="KW-0597">Phosphoprotein</keyword>